<keyword evidence="7" id="KW-0539">Nucleus</keyword>
<dbReference type="STRING" id="559515.M4C2F7"/>
<dbReference type="Pfam" id="PF02877">
    <property type="entry name" value="PARP_reg"/>
    <property type="match status" value="1"/>
</dbReference>
<feature type="domain" description="PARP alpha-helical" evidence="11">
    <location>
        <begin position="1"/>
        <end position="124"/>
    </location>
</feature>
<evidence type="ECO:0000256" key="4">
    <source>
        <dbReference type="ARBA" id="ARBA00022679"/>
    </source>
</evidence>
<dbReference type="GO" id="GO:0003950">
    <property type="term" value="F:NAD+ poly-ADP-ribosyltransferase activity"/>
    <property type="evidence" value="ECO:0007669"/>
    <property type="project" value="UniProtKB-EC"/>
</dbReference>
<keyword evidence="13" id="KW-1185">Reference proteome</keyword>
<dbReference type="VEuPathDB" id="FungiDB:HpaG813272"/>
<keyword evidence="4" id="KW-0808">Transferase</keyword>
<dbReference type="GO" id="GO:0006302">
    <property type="term" value="P:double-strand break repair"/>
    <property type="evidence" value="ECO:0007669"/>
    <property type="project" value="TreeGrafter"/>
</dbReference>
<evidence type="ECO:0000259" key="11">
    <source>
        <dbReference type="PROSITE" id="PS51060"/>
    </source>
</evidence>
<feature type="domain" description="PARP catalytic" evidence="10">
    <location>
        <begin position="137"/>
        <end position="165"/>
    </location>
</feature>
<evidence type="ECO:0000259" key="10">
    <source>
        <dbReference type="PROSITE" id="PS51059"/>
    </source>
</evidence>
<dbReference type="GO" id="GO:0070212">
    <property type="term" value="P:protein poly-ADP-ribosylation"/>
    <property type="evidence" value="ECO:0007669"/>
    <property type="project" value="TreeGrafter"/>
</dbReference>
<feature type="region of interest" description="Disordered" evidence="9">
    <location>
        <begin position="46"/>
        <end position="72"/>
    </location>
</feature>
<dbReference type="Gene3D" id="1.20.142.10">
    <property type="entry name" value="Poly(ADP-ribose) polymerase, regulatory domain"/>
    <property type="match status" value="1"/>
</dbReference>
<comment type="catalytic activity">
    <reaction evidence="8">
        <text>NAD(+) + (ADP-D-ribosyl)n-acceptor = nicotinamide + (ADP-D-ribosyl)n+1-acceptor + H(+).</text>
        <dbReference type="EC" id="2.4.2.30"/>
    </reaction>
</comment>
<evidence type="ECO:0000256" key="9">
    <source>
        <dbReference type="SAM" id="MobiDB-lite"/>
    </source>
</evidence>
<evidence type="ECO:0000256" key="3">
    <source>
        <dbReference type="ARBA" id="ARBA00022676"/>
    </source>
</evidence>
<keyword evidence="5" id="KW-0548">Nucleotidyltransferase</keyword>
<proteinExistence type="predicted"/>
<evidence type="ECO:0000256" key="1">
    <source>
        <dbReference type="ARBA" id="ARBA00004123"/>
    </source>
</evidence>
<dbReference type="PROSITE" id="PS51059">
    <property type="entry name" value="PARP_CATALYTIC"/>
    <property type="match status" value="1"/>
</dbReference>
<feature type="compositionally biased region" description="Basic residues" evidence="9">
    <location>
        <begin position="46"/>
        <end position="56"/>
    </location>
</feature>
<comment type="subcellular location">
    <subcellularLocation>
        <location evidence="1">Nucleus</location>
    </subcellularLocation>
</comment>
<evidence type="ECO:0000256" key="2">
    <source>
        <dbReference type="ARBA" id="ARBA00012020"/>
    </source>
</evidence>
<evidence type="ECO:0000256" key="6">
    <source>
        <dbReference type="ARBA" id="ARBA00023027"/>
    </source>
</evidence>
<dbReference type="EnsemblProtists" id="HpaT813272">
    <property type="protein sequence ID" value="HpaP813272"/>
    <property type="gene ID" value="HpaG813272"/>
</dbReference>
<dbReference type="AlphaFoldDB" id="M4C2F7"/>
<dbReference type="PANTHER" id="PTHR10459">
    <property type="entry name" value="DNA LIGASE"/>
    <property type="match status" value="1"/>
</dbReference>
<evidence type="ECO:0000313" key="13">
    <source>
        <dbReference type="Proteomes" id="UP000011713"/>
    </source>
</evidence>
<dbReference type="EMBL" id="JH598127">
    <property type="status" value="NOT_ANNOTATED_CDS"/>
    <property type="molecule type" value="Genomic_DNA"/>
</dbReference>
<dbReference type="InterPro" id="IPR004102">
    <property type="entry name" value="Poly(ADP-ribose)pol_reg_dom"/>
</dbReference>
<dbReference type="GO" id="GO:0005730">
    <property type="term" value="C:nucleolus"/>
    <property type="evidence" value="ECO:0007669"/>
    <property type="project" value="TreeGrafter"/>
</dbReference>
<dbReference type="InParanoid" id="M4C2F7"/>
<dbReference type="PROSITE" id="PS51060">
    <property type="entry name" value="PARP_ALPHA_HD"/>
    <property type="match status" value="1"/>
</dbReference>
<evidence type="ECO:0000313" key="12">
    <source>
        <dbReference type="EnsemblProtists" id="HpaP813272"/>
    </source>
</evidence>
<reference evidence="13" key="1">
    <citation type="journal article" date="2010" name="Science">
        <title>Signatures of adaptation to obligate biotrophy in the Hyaloperonospora arabidopsidis genome.</title>
        <authorList>
            <person name="Baxter L."/>
            <person name="Tripathy S."/>
            <person name="Ishaque N."/>
            <person name="Boot N."/>
            <person name="Cabral A."/>
            <person name="Kemen E."/>
            <person name="Thines M."/>
            <person name="Ah-Fong A."/>
            <person name="Anderson R."/>
            <person name="Badejoko W."/>
            <person name="Bittner-Eddy P."/>
            <person name="Boore J.L."/>
            <person name="Chibucos M.C."/>
            <person name="Coates M."/>
            <person name="Dehal P."/>
            <person name="Delehaunty K."/>
            <person name="Dong S."/>
            <person name="Downton P."/>
            <person name="Dumas B."/>
            <person name="Fabro G."/>
            <person name="Fronick C."/>
            <person name="Fuerstenberg S.I."/>
            <person name="Fulton L."/>
            <person name="Gaulin E."/>
            <person name="Govers F."/>
            <person name="Hughes L."/>
            <person name="Humphray S."/>
            <person name="Jiang R.H."/>
            <person name="Judelson H."/>
            <person name="Kamoun S."/>
            <person name="Kyung K."/>
            <person name="Meijer H."/>
            <person name="Minx P."/>
            <person name="Morris P."/>
            <person name="Nelson J."/>
            <person name="Phuntumart V."/>
            <person name="Qutob D."/>
            <person name="Rehmany A."/>
            <person name="Rougon-Cardoso A."/>
            <person name="Ryden P."/>
            <person name="Torto-Alalibo T."/>
            <person name="Studholme D."/>
            <person name="Wang Y."/>
            <person name="Win J."/>
            <person name="Wood J."/>
            <person name="Clifton S.W."/>
            <person name="Rogers J."/>
            <person name="Van den Ackerveken G."/>
            <person name="Jones J.D."/>
            <person name="McDowell J.M."/>
            <person name="Beynon J."/>
            <person name="Tyler B.M."/>
        </authorList>
    </citation>
    <scope>NUCLEOTIDE SEQUENCE [LARGE SCALE GENOMIC DNA]</scope>
    <source>
        <strain evidence="13">Emoy2</strain>
    </source>
</reference>
<protein>
    <recommendedName>
        <fullName evidence="2">NAD(+) ADP-ribosyltransferase</fullName>
        <ecNumber evidence="2">2.4.2.30</ecNumber>
    </recommendedName>
</protein>
<dbReference type="GO" id="GO:1990404">
    <property type="term" value="F:NAD+-protein mono-ADP-ribosyltransferase activity"/>
    <property type="evidence" value="ECO:0007669"/>
    <property type="project" value="TreeGrafter"/>
</dbReference>
<dbReference type="PANTHER" id="PTHR10459:SF60">
    <property type="entry name" value="POLY [ADP-RIBOSE] POLYMERASE 2"/>
    <property type="match status" value="1"/>
</dbReference>
<accession>M4C2F7</accession>
<keyword evidence="3" id="KW-0328">Glycosyltransferase</keyword>
<dbReference type="InterPro" id="IPR036616">
    <property type="entry name" value="Poly(ADP-ribose)pol_reg_dom_sf"/>
</dbReference>
<evidence type="ECO:0000256" key="7">
    <source>
        <dbReference type="ARBA" id="ARBA00023242"/>
    </source>
</evidence>
<dbReference type="InterPro" id="IPR012317">
    <property type="entry name" value="Poly(ADP-ribose)pol_cat_dom"/>
</dbReference>
<evidence type="ECO:0000256" key="8">
    <source>
        <dbReference type="ARBA" id="ARBA00033987"/>
    </source>
</evidence>
<dbReference type="eggNOG" id="KOG1037">
    <property type="taxonomic scope" value="Eukaryota"/>
</dbReference>
<organism evidence="12 13">
    <name type="scientific">Hyaloperonospora arabidopsidis (strain Emoy2)</name>
    <name type="common">Downy mildew agent</name>
    <name type="synonym">Peronospora arabidopsidis</name>
    <dbReference type="NCBI Taxonomy" id="559515"/>
    <lineage>
        <taxon>Eukaryota</taxon>
        <taxon>Sar</taxon>
        <taxon>Stramenopiles</taxon>
        <taxon>Oomycota</taxon>
        <taxon>Peronosporomycetes</taxon>
        <taxon>Peronosporales</taxon>
        <taxon>Peronosporaceae</taxon>
        <taxon>Hyaloperonospora</taxon>
    </lineage>
</organism>
<dbReference type="SUPFAM" id="SSF47587">
    <property type="entry name" value="Domain of poly(ADP-ribose) polymerase"/>
    <property type="match status" value="1"/>
</dbReference>
<keyword evidence="6" id="KW-0520">NAD</keyword>
<dbReference type="EC" id="2.4.2.30" evidence="2"/>
<sequence length="165" mass="18382">MSVAGKLSKAQISQGYEILQRISAVVEEIEELTTIPVQVKATKACSKSRRKRKAKAKGPVATTSQSLTRPRDDLKTLPSEFYSLIPQDFGRALPSVIATMADVKVKLELLEVLSNLEISQMLQKESSSKALAGPAIHPLDRHYSKLNTHMEPLSKHEREFQLIEM</sequence>
<dbReference type="GO" id="GO:0016779">
    <property type="term" value="F:nucleotidyltransferase activity"/>
    <property type="evidence" value="ECO:0007669"/>
    <property type="project" value="UniProtKB-KW"/>
</dbReference>
<dbReference type="InterPro" id="IPR050800">
    <property type="entry name" value="ARTD/PARP"/>
</dbReference>
<dbReference type="Proteomes" id="UP000011713">
    <property type="component" value="Unassembled WGS sequence"/>
</dbReference>
<dbReference type="HOGENOM" id="CLU_1613945_0_0_1"/>
<name>M4C2F7_HYAAE</name>
<reference evidence="12" key="2">
    <citation type="submission" date="2015-06" db="UniProtKB">
        <authorList>
            <consortium name="EnsemblProtists"/>
        </authorList>
    </citation>
    <scope>IDENTIFICATION</scope>
    <source>
        <strain evidence="12">Emoy2</strain>
    </source>
</reference>
<evidence type="ECO:0000256" key="5">
    <source>
        <dbReference type="ARBA" id="ARBA00022695"/>
    </source>
</evidence>